<gene>
    <name evidence="1" type="ORF">RhiirA4_426015</name>
</gene>
<proteinExistence type="predicted"/>
<organism evidence="1 2">
    <name type="scientific">Rhizophagus irregularis</name>
    <dbReference type="NCBI Taxonomy" id="588596"/>
    <lineage>
        <taxon>Eukaryota</taxon>
        <taxon>Fungi</taxon>
        <taxon>Fungi incertae sedis</taxon>
        <taxon>Mucoromycota</taxon>
        <taxon>Glomeromycotina</taxon>
        <taxon>Glomeromycetes</taxon>
        <taxon>Glomerales</taxon>
        <taxon>Glomeraceae</taxon>
        <taxon>Rhizophagus</taxon>
    </lineage>
</organism>
<comment type="caution">
    <text evidence="1">The sequence shown here is derived from an EMBL/GenBank/DDBJ whole genome shotgun (WGS) entry which is preliminary data.</text>
</comment>
<accession>A0A2I1H3J1</accession>
<dbReference type="Proteomes" id="UP000234323">
    <property type="component" value="Unassembled WGS sequence"/>
</dbReference>
<dbReference type="AlphaFoldDB" id="A0A2I1H3J1"/>
<evidence type="ECO:0000313" key="1">
    <source>
        <dbReference type="EMBL" id="PKY53436.1"/>
    </source>
</evidence>
<sequence length="104" mass="11982">MARFSCAFIKKDNTICGNKCYGPTGCYRHWKLYEKNIEKKHCLVSGCHKYTVSTMGCCPDHSDRFHSLNYRMRQKYGAEALHLKIHDAPVSKDDEDTDLSLFGD</sequence>
<reference evidence="1 2" key="1">
    <citation type="submission" date="2015-10" db="EMBL/GenBank/DDBJ databases">
        <title>Genome analyses suggest a sexual origin of heterokaryosis in a supposedly ancient asexual fungus.</title>
        <authorList>
            <person name="Ropars J."/>
            <person name="Sedzielewska K."/>
            <person name="Noel J."/>
            <person name="Charron P."/>
            <person name="Farinelli L."/>
            <person name="Marton T."/>
            <person name="Kruger M."/>
            <person name="Pelin A."/>
            <person name="Brachmann A."/>
            <person name="Corradi N."/>
        </authorList>
    </citation>
    <scope>NUCLEOTIDE SEQUENCE [LARGE SCALE GENOMIC DNA]</scope>
    <source>
        <strain evidence="1 2">A4</strain>
    </source>
</reference>
<dbReference type="EMBL" id="LLXI01001387">
    <property type="protein sequence ID" value="PKY53436.1"/>
    <property type="molecule type" value="Genomic_DNA"/>
</dbReference>
<protein>
    <submittedName>
        <fullName evidence="1">Uncharacterized protein</fullName>
    </submittedName>
</protein>
<name>A0A2I1H3J1_9GLOM</name>
<evidence type="ECO:0000313" key="2">
    <source>
        <dbReference type="Proteomes" id="UP000234323"/>
    </source>
</evidence>
<keyword evidence="2" id="KW-1185">Reference proteome</keyword>